<dbReference type="WBParaSite" id="nOo.2.0.1.t09074-RA">
    <property type="protein sequence ID" value="nOo.2.0.1.t09074-RA"/>
    <property type="gene ID" value="nOo.2.0.1.g09074"/>
</dbReference>
<dbReference type="STRING" id="42157.A0A182ELT3"/>
<gene>
    <name evidence="1" type="ORF">NOO_LOCUS9074</name>
</gene>
<evidence type="ECO:0000313" key="1">
    <source>
        <dbReference type="EMBL" id="VDM92267.1"/>
    </source>
</evidence>
<keyword evidence="2" id="KW-1185">Reference proteome</keyword>
<protein>
    <submittedName>
        <fullName evidence="3">Conserved membrane protein</fullName>
    </submittedName>
</protein>
<proteinExistence type="predicted"/>
<reference evidence="1 2" key="2">
    <citation type="submission" date="2018-08" db="EMBL/GenBank/DDBJ databases">
        <authorList>
            <person name="Laetsch R D."/>
            <person name="Stevens L."/>
            <person name="Kumar S."/>
            <person name="Blaxter L. M."/>
        </authorList>
    </citation>
    <scope>NUCLEOTIDE SEQUENCE [LARGE SCALE GENOMIC DNA]</scope>
</reference>
<dbReference type="Proteomes" id="UP000271087">
    <property type="component" value="Unassembled WGS sequence"/>
</dbReference>
<evidence type="ECO:0000313" key="2">
    <source>
        <dbReference type="Proteomes" id="UP000271087"/>
    </source>
</evidence>
<dbReference type="AlphaFoldDB" id="A0A182ELT3"/>
<accession>A0A182ELT3</accession>
<reference evidence="3" key="1">
    <citation type="submission" date="2016-06" db="UniProtKB">
        <authorList>
            <consortium name="WormBaseParasite"/>
        </authorList>
    </citation>
    <scope>IDENTIFICATION</scope>
</reference>
<evidence type="ECO:0000313" key="3">
    <source>
        <dbReference type="WBParaSite" id="nOo.2.0.1.t09074-RA"/>
    </source>
</evidence>
<sequence length="71" mass="7825">MICILSCRRCGLDLDDGKMPQFILAGLSFAAAALAITLPETKDKPMPEDLNQLDPGPFLGYFITRRNLAKK</sequence>
<dbReference type="EMBL" id="UYRW01004173">
    <property type="protein sequence ID" value="VDM92267.1"/>
    <property type="molecule type" value="Genomic_DNA"/>
</dbReference>
<name>A0A182ELT3_ONCOC</name>
<organism evidence="3">
    <name type="scientific">Onchocerca ochengi</name>
    <name type="common">Filarial nematode worm</name>
    <dbReference type="NCBI Taxonomy" id="42157"/>
    <lineage>
        <taxon>Eukaryota</taxon>
        <taxon>Metazoa</taxon>
        <taxon>Ecdysozoa</taxon>
        <taxon>Nematoda</taxon>
        <taxon>Chromadorea</taxon>
        <taxon>Rhabditida</taxon>
        <taxon>Spirurina</taxon>
        <taxon>Spiruromorpha</taxon>
        <taxon>Filarioidea</taxon>
        <taxon>Onchocercidae</taxon>
        <taxon>Onchocerca</taxon>
    </lineage>
</organism>